<evidence type="ECO:0000256" key="6">
    <source>
        <dbReference type="ARBA" id="ARBA00023033"/>
    </source>
</evidence>
<evidence type="ECO:0000256" key="3">
    <source>
        <dbReference type="ARBA" id="ARBA00022723"/>
    </source>
</evidence>
<dbReference type="InterPro" id="IPR002401">
    <property type="entry name" value="Cyt_P450_E_grp-I"/>
</dbReference>
<feature type="binding site" description="axial binding residue" evidence="7">
    <location>
        <position position="414"/>
    </location>
    <ligand>
        <name>heme</name>
        <dbReference type="ChEBI" id="CHEBI:30413"/>
    </ligand>
    <ligandPart>
        <name>Fe</name>
        <dbReference type="ChEBI" id="CHEBI:18248"/>
    </ligandPart>
</feature>
<dbReference type="AlphaFoldDB" id="A0AAU7X1Q7"/>
<reference evidence="9" key="1">
    <citation type="submission" date="2024-06" db="EMBL/GenBank/DDBJ databases">
        <authorList>
            <person name="Wu L."/>
        </authorList>
    </citation>
    <scope>NUCLEOTIDE SEQUENCE</scope>
    <source>
        <strain evidence="9">W17</strain>
    </source>
</reference>
<dbReference type="GO" id="GO:0016705">
    <property type="term" value="F:oxidoreductase activity, acting on paired donors, with incorporation or reduction of molecular oxygen"/>
    <property type="evidence" value="ECO:0007669"/>
    <property type="project" value="InterPro"/>
</dbReference>
<keyword evidence="2 7" id="KW-0349">Heme</keyword>
<keyword evidence="4 8" id="KW-0560">Oxidoreductase</keyword>
<dbReference type="PRINTS" id="PR00385">
    <property type="entry name" value="P450"/>
</dbReference>
<dbReference type="InterPro" id="IPR050196">
    <property type="entry name" value="Cytochrome_P450_Monoox"/>
</dbReference>
<dbReference type="GO" id="GO:0004497">
    <property type="term" value="F:monooxygenase activity"/>
    <property type="evidence" value="ECO:0007669"/>
    <property type="project" value="UniProtKB-KW"/>
</dbReference>
<dbReference type="GO" id="GO:0005506">
    <property type="term" value="F:iron ion binding"/>
    <property type="evidence" value="ECO:0007669"/>
    <property type="project" value="InterPro"/>
</dbReference>
<organism evidence="9">
    <name type="scientific">Pseudomonas sp. W17</name>
    <dbReference type="NCBI Taxonomy" id="3144407"/>
    <lineage>
        <taxon>Bacteria</taxon>
        <taxon>Pseudomonadati</taxon>
        <taxon>Pseudomonadota</taxon>
        <taxon>Gammaproteobacteria</taxon>
        <taxon>Pseudomonadales</taxon>
        <taxon>Pseudomonadaceae</taxon>
        <taxon>Pseudomonas</taxon>
    </lineage>
</organism>
<keyword evidence="3 7" id="KW-0479">Metal-binding</keyword>
<keyword evidence="6 8" id="KW-0503">Monooxygenase</keyword>
<dbReference type="InterPro" id="IPR036396">
    <property type="entry name" value="Cyt_P450_sf"/>
</dbReference>
<keyword evidence="5 7" id="KW-0408">Iron</keyword>
<dbReference type="Pfam" id="PF00067">
    <property type="entry name" value="p450"/>
    <property type="match status" value="1"/>
</dbReference>
<dbReference type="InterPro" id="IPR001128">
    <property type="entry name" value="Cyt_P450"/>
</dbReference>
<dbReference type="PANTHER" id="PTHR24291">
    <property type="entry name" value="CYTOCHROME P450 FAMILY 4"/>
    <property type="match status" value="1"/>
</dbReference>
<evidence type="ECO:0000256" key="7">
    <source>
        <dbReference type="PIRSR" id="PIRSR602401-1"/>
    </source>
</evidence>
<dbReference type="PANTHER" id="PTHR24291:SF50">
    <property type="entry name" value="BIFUNCTIONAL ALBAFLAVENONE MONOOXYGENASE_TERPENE SYNTHASE"/>
    <property type="match status" value="1"/>
</dbReference>
<dbReference type="Gene3D" id="1.10.630.10">
    <property type="entry name" value="Cytochrome P450"/>
    <property type="match status" value="1"/>
</dbReference>
<comment type="cofactor">
    <cofactor evidence="7">
        <name>heme</name>
        <dbReference type="ChEBI" id="CHEBI:30413"/>
    </cofactor>
</comment>
<dbReference type="PRINTS" id="PR00463">
    <property type="entry name" value="EP450I"/>
</dbReference>
<evidence type="ECO:0000313" key="9">
    <source>
        <dbReference type="EMBL" id="XBY26134.1"/>
    </source>
</evidence>
<evidence type="ECO:0000256" key="8">
    <source>
        <dbReference type="RuleBase" id="RU000461"/>
    </source>
</evidence>
<proteinExistence type="inferred from homology"/>
<gene>
    <name evidence="9" type="ORF">ABCR88_09935</name>
</gene>
<dbReference type="InterPro" id="IPR017972">
    <property type="entry name" value="Cyt_P450_CS"/>
</dbReference>
<protein>
    <submittedName>
        <fullName evidence="9">Cytochrome P450</fullName>
    </submittedName>
</protein>
<comment type="similarity">
    <text evidence="1 8">Belongs to the cytochrome P450 family.</text>
</comment>
<dbReference type="SUPFAM" id="SSF48264">
    <property type="entry name" value="Cytochrome P450"/>
    <property type="match status" value="1"/>
</dbReference>
<dbReference type="PROSITE" id="PS00086">
    <property type="entry name" value="CYTOCHROME_P450"/>
    <property type="match status" value="1"/>
</dbReference>
<dbReference type="EMBL" id="CP158490">
    <property type="protein sequence ID" value="XBY26134.1"/>
    <property type="molecule type" value="Genomic_DNA"/>
</dbReference>
<dbReference type="RefSeq" id="WP_202602870.1">
    <property type="nucleotide sequence ID" value="NZ_CP158490.1"/>
</dbReference>
<sequence length="467" mass="53129">MSNLKDLRKGDLPQATEAALLVGTGFDVVPGSDDVSPEFNDPSYMLKDPLGLTTRALEKYGNIVYLRGINGYLIADAPFIESMLIGDERFFSKSAETMEKISPAIGNGLSTLIGDEWKRQRKIANPSFSKRSVDAFGNVFHECINEMFDEWDARSEGVLDATQEMKKLTLRIVIKCLFSTDILRFSSDVTAALEVLQEYSLLKLWSPASISATDEQAYENAKKKIDAIIYTIIHDRRQNKTVQHNDLLSMYMSAVYEDTGEGMTDIQLRHEVMNLFLAGHETTANGVAFALYLLANNSREQQRLHEEVEAELGNALCTLEDLKRLDYTDWVFKESLRLYPSSWGMSRVVLEDYQYQNYLFPKGADFIVAQWGLHRNPEYWQEPLKFDPERFAPERIKHVHKYAYLPFGAGARKCIGIHLAEGEGKTILVRIAQRYELRAVDGNEPTLKARLFMTSEPGVCLEFIKRN</sequence>
<evidence type="ECO:0000256" key="4">
    <source>
        <dbReference type="ARBA" id="ARBA00023002"/>
    </source>
</evidence>
<name>A0AAU7X1Q7_9PSED</name>
<dbReference type="GO" id="GO:0020037">
    <property type="term" value="F:heme binding"/>
    <property type="evidence" value="ECO:0007669"/>
    <property type="project" value="InterPro"/>
</dbReference>
<evidence type="ECO:0000256" key="5">
    <source>
        <dbReference type="ARBA" id="ARBA00023004"/>
    </source>
</evidence>
<accession>A0AAU7X1Q7</accession>
<evidence type="ECO:0000256" key="2">
    <source>
        <dbReference type="ARBA" id="ARBA00022617"/>
    </source>
</evidence>
<evidence type="ECO:0000256" key="1">
    <source>
        <dbReference type="ARBA" id="ARBA00010617"/>
    </source>
</evidence>